<feature type="domain" description="AB hydrolase-1" evidence="2">
    <location>
        <begin position="59"/>
        <end position="167"/>
    </location>
</feature>
<dbReference type="AlphaFoldDB" id="A0A0F9DVZ2"/>
<dbReference type="Pfam" id="PF00561">
    <property type="entry name" value="Abhydrolase_1"/>
    <property type="match status" value="1"/>
</dbReference>
<proteinExistence type="predicted"/>
<dbReference type="Gene3D" id="3.40.50.1820">
    <property type="entry name" value="alpha/beta hydrolase"/>
    <property type="match status" value="1"/>
</dbReference>
<dbReference type="PRINTS" id="PR00412">
    <property type="entry name" value="EPOXHYDRLASE"/>
</dbReference>
<evidence type="ECO:0000313" key="3">
    <source>
        <dbReference type="EMBL" id="KKL21866.1"/>
    </source>
</evidence>
<protein>
    <recommendedName>
        <fullName evidence="2">AB hydrolase-1 domain-containing protein</fullName>
    </recommendedName>
</protein>
<dbReference type="GO" id="GO:0016787">
    <property type="term" value="F:hydrolase activity"/>
    <property type="evidence" value="ECO:0007669"/>
    <property type="project" value="UniProtKB-KW"/>
</dbReference>
<dbReference type="InterPro" id="IPR000073">
    <property type="entry name" value="AB_hydrolase_1"/>
</dbReference>
<gene>
    <name evidence="3" type="ORF">LCGC14_2441160</name>
</gene>
<accession>A0A0F9DVZ2</accession>
<sequence>MVLNSNSSTIPSNTPVSDIPSDYYPPECGFWYELTGGIDAGKKIFFRDNTHGGDTPQETIVFVHGNPESSYTFRNVIDHLINSANRPFRIIAMDHIGFGLSDQASFEMVCMDHANNLKELIDFLDLKKVTLIVHDWGGPIGIGCFLKVPDRVSNLVILNSTVFPFPKTGMTYENYPSKQLPWTNIPKIIPNNLWGAFASYAIFYNPEDPQELISSLPNLLATARDTGAFMENENSTQKFFREQFGSEKNVMSSKRLVLQTEFWGTGNTYEEPNLGERDTTPFYRFIQDNIRKNWGPNGQNIGVRAVLGKWDPSAKDEVIQQWKNNLPQLEGYVKTFEKAGHFIEEIEPEAIANSILDVANLK</sequence>
<dbReference type="EMBL" id="LAZR01037569">
    <property type="protein sequence ID" value="KKL21866.1"/>
    <property type="molecule type" value="Genomic_DNA"/>
</dbReference>
<organism evidence="3">
    <name type="scientific">marine sediment metagenome</name>
    <dbReference type="NCBI Taxonomy" id="412755"/>
    <lineage>
        <taxon>unclassified sequences</taxon>
        <taxon>metagenomes</taxon>
        <taxon>ecological metagenomes</taxon>
    </lineage>
</organism>
<evidence type="ECO:0000259" key="2">
    <source>
        <dbReference type="Pfam" id="PF00561"/>
    </source>
</evidence>
<reference evidence="3" key="1">
    <citation type="journal article" date="2015" name="Nature">
        <title>Complex archaea that bridge the gap between prokaryotes and eukaryotes.</title>
        <authorList>
            <person name="Spang A."/>
            <person name="Saw J.H."/>
            <person name="Jorgensen S.L."/>
            <person name="Zaremba-Niedzwiedzka K."/>
            <person name="Martijn J."/>
            <person name="Lind A.E."/>
            <person name="van Eijk R."/>
            <person name="Schleper C."/>
            <person name="Guy L."/>
            <person name="Ettema T.J."/>
        </authorList>
    </citation>
    <scope>NUCLEOTIDE SEQUENCE</scope>
</reference>
<evidence type="ECO:0000256" key="1">
    <source>
        <dbReference type="ARBA" id="ARBA00022801"/>
    </source>
</evidence>
<dbReference type="PANTHER" id="PTHR43329">
    <property type="entry name" value="EPOXIDE HYDROLASE"/>
    <property type="match status" value="1"/>
</dbReference>
<dbReference type="InterPro" id="IPR029058">
    <property type="entry name" value="AB_hydrolase_fold"/>
</dbReference>
<dbReference type="InterPro" id="IPR000639">
    <property type="entry name" value="Epox_hydrolase-like"/>
</dbReference>
<keyword evidence="1" id="KW-0378">Hydrolase</keyword>
<dbReference type="PRINTS" id="PR00111">
    <property type="entry name" value="ABHYDROLASE"/>
</dbReference>
<name>A0A0F9DVZ2_9ZZZZ</name>
<comment type="caution">
    <text evidence="3">The sequence shown here is derived from an EMBL/GenBank/DDBJ whole genome shotgun (WGS) entry which is preliminary data.</text>
</comment>
<dbReference type="SUPFAM" id="SSF53474">
    <property type="entry name" value="alpha/beta-Hydrolases"/>
    <property type="match status" value="1"/>
</dbReference>